<keyword evidence="3 5" id="KW-1133">Transmembrane helix</keyword>
<proteinExistence type="predicted"/>
<feature type="transmembrane region" description="Helical" evidence="5">
    <location>
        <begin position="94"/>
        <end position="121"/>
    </location>
</feature>
<comment type="caution">
    <text evidence="7">The sequence shown here is derived from an EMBL/GenBank/DDBJ whole genome shotgun (WGS) entry which is preliminary data.</text>
</comment>
<feature type="transmembrane region" description="Helical" evidence="5">
    <location>
        <begin position="183"/>
        <end position="200"/>
    </location>
</feature>
<feature type="transmembrane region" description="Helical" evidence="5">
    <location>
        <begin position="231"/>
        <end position="252"/>
    </location>
</feature>
<dbReference type="RefSeq" id="WP_160363310.1">
    <property type="nucleotide sequence ID" value="NZ_JACEIB010000003.1"/>
</dbReference>
<dbReference type="Proteomes" id="UP000570166">
    <property type="component" value="Unassembled WGS sequence"/>
</dbReference>
<dbReference type="PANTHER" id="PTHR23508">
    <property type="entry name" value="CARBOXYLIC ACID TRANSPORTER PROTEIN HOMOLOG"/>
    <property type="match status" value="1"/>
</dbReference>
<evidence type="ECO:0000313" key="8">
    <source>
        <dbReference type="Proteomes" id="UP000570166"/>
    </source>
</evidence>
<evidence type="ECO:0000313" key="7">
    <source>
        <dbReference type="EMBL" id="MBA2933482.1"/>
    </source>
</evidence>
<feature type="transmembrane region" description="Helical" evidence="5">
    <location>
        <begin position="297"/>
        <end position="315"/>
    </location>
</feature>
<name>A0A838L4I7_9SPHN</name>
<gene>
    <name evidence="7" type="ORF">HZF05_05170</name>
</gene>
<dbReference type="InterPro" id="IPR011701">
    <property type="entry name" value="MFS"/>
</dbReference>
<protein>
    <submittedName>
        <fullName evidence="7">MFS transporter</fullName>
    </submittedName>
</protein>
<dbReference type="PANTHER" id="PTHR23508:SF10">
    <property type="entry name" value="CARBOXYLIC ACID TRANSPORTER PROTEIN HOMOLOG"/>
    <property type="match status" value="1"/>
</dbReference>
<organism evidence="7 8">
    <name type="scientific">Sphingomonas chungangi</name>
    <dbReference type="NCBI Taxonomy" id="2683589"/>
    <lineage>
        <taxon>Bacteria</taxon>
        <taxon>Pseudomonadati</taxon>
        <taxon>Pseudomonadota</taxon>
        <taxon>Alphaproteobacteria</taxon>
        <taxon>Sphingomonadales</taxon>
        <taxon>Sphingomonadaceae</taxon>
        <taxon>Sphingomonas</taxon>
    </lineage>
</organism>
<feature type="domain" description="Major facilitator superfamily (MFS) profile" evidence="6">
    <location>
        <begin position="28"/>
        <end position="412"/>
    </location>
</feature>
<dbReference type="SUPFAM" id="SSF103473">
    <property type="entry name" value="MFS general substrate transporter"/>
    <property type="match status" value="1"/>
</dbReference>
<feature type="transmembrane region" description="Helical" evidence="5">
    <location>
        <begin position="264"/>
        <end position="285"/>
    </location>
</feature>
<evidence type="ECO:0000256" key="2">
    <source>
        <dbReference type="ARBA" id="ARBA00022692"/>
    </source>
</evidence>
<dbReference type="CDD" id="cd17316">
    <property type="entry name" value="MFS_SV2_like"/>
    <property type="match status" value="1"/>
</dbReference>
<dbReference type="PROSITE" id="PS00216">
    <property type="entry name" value="SUGAR_TRANSPORT_1"/>
    <property type="match status" value="1"/>
</dbReference>
<feature type="transmembrane region" description="Helical" evidence="5">
    <location>
        <begin position="358"/>
        <end position="377"/>
    </location>
</feature>
<dbReference type="InterPro" id="IPR020846">
    <property type="entry name" value="MFS_dom"/>
</dbReference>
<evidence type="ECO:0000256" key="4">
    <source>
        <dbReference type="ARBA" id="ARBA00023136"/>
    </source>
</evidence>
<feature type="transmembrane region" description="Helical" evidence="5">
    <location>
        <begin position="389"/>
        <end position="408"/>
    </location>
</feature>
<dbReference type="EMBL" id="JACEIB010000003">
    <property type="protein sequence ID" value="MBA2933482.1"/>
    <property type="molecule type" value="Genomic_DNA"/>
</dbReference>
<dbReference type="Pfam" id="PF07690">
    <property type="entry name" value="MFS_1"/>
    <property type="match status" value="1"/>
</dbReference>
<evidence type="ECO:0000256" key="1">
    <source>
        <dbReference type="ARBA" id="ARBA00004141"/>
    </source>
</evidence>
<dbReference type="Gene3D" id="1.20.1250.20">
    <property type="entry name" value="MFS general substrate transporter like domains"/>
    <property type="match status" value="2"/>
</dbReference>
<evidence type="ECO:0000259" key="6">
    <source>
        <dbReference type="PROSITE" id="PS50850"/>
    </source>
</evidence>
<dbReference type="PROSITE" id="PS50850">
    <property type="entry name" value="MFS"/>
    <property type="match status" value="1"/>
</dbReference>
<dbReference type="AlphaFoldDB" id="A0A838L4I7"/>
<feature type="transmembrane region" description="Helical" evidence="5">
    <location>
        <begin position="28"/>
        <end position="52"/>
    </location>
</feature>
<accession>A0A838L4I7</accession>
<keyword evidence="8" id="KW-1185">Reference proteome</keyword>
<dbReference type="InterPro" id="IPR005829">
    <property type="entry name" value="Sugar_transporter_CS"/>
</dbReference>
<feature type="transmembrane region" description="Helical" evidence="5">
    <location>
        <begin position="321"/>
        <end position="346"/>
    </location>
</feature>
<dbReference type="GO" id="GO:0005886">
    <property type="term" value="C:plasma membrane"/>
    <property type="evidence" value="ECO:0007669"/>
    <property type="project" value="TreeGrafter"/>
</dbReference>
<reference evidence="7 8" key="1">
    <citation type="submission" date="2020-07" db="EMBL/GenBank/DDBJ databases">
        <authorList>
            <person name="Sun Q."/>
        </authorList>
    </citation>
    <scope>NUCLEOTIDE SEQUENCE [LARGE SCALE GENOMIC DNA]</scope>
    <source>
        <strain evidence="7 8">CGMCC 1.13654</strain>
    </source>
</reference>
<keyword evidence="4 5" id="KW-0472">Membrane</keyword>
<feature type="transmembrane region" description="Helical" evidence="5">
    <location>
        <begin position="64"/>
        <end position="82"/>
    </location>
</feature>
<evidence type="ECO:0000256" key="5">
    <source>
        <dbReference type="SAM" id="Phobius"/>
    </source>
</evidence>
<keyword evidence="2 5" id="KW-0812">Transmembrane</keyword>
<dbReference type="GO" id="GO:0046943">
    <property type="term" value="F:carboxylic acid transmembrane transporter activity"/>
    <property type="evidence" value="ECO:0007669"/>
    <property type="project" value="TreeGrafter"/>
</dbReference>
<sequence length="425" mass="44067">MHGSGQRVDYPATGDATAGWDTAYERRAITLLSLGFGLVAFDRFLILPMFPVIMKDLRLDYGDLGTITGALAITWGLSALLMGNLADRFGRRAVLVGAMAAFSLLVGFSGMATGALSLVLIRSVMGAAEGAYVPPSIAATLEASRPDRHGLSLGIQQMMAPLLGLGLAPVLVTQLMPSINWRWIFLIVAVPGLLVALLTARTLRDPDPAQAGAQARPIWASLRDLIGYRNVLIAAGGMLCWLNCLIVLSAFLPSYLVDHLHLGMTQMGFTMSAMGIGAVVGSVVGPAISDRAGRKPTMIVMALCTIAGLAALAAAPADPTALFTALLLAAFFLYGLLTITVGPVAVESVPVALRATASGAVIAVAELIGGGLAPVLAGAVARRAGIDSIFWLAIGGIVIGCLLSLALVETAPAVVRRRASRHLAE</sequence>
<comment type="subcellular location">
    <subcellularLocation>
        <location evidence="1">Membrane</location>
        <topology evidence="1">Multi-pass membrane protein</topology>
    </subcellularLocation>
</comment>
<dbReference type="InterPro" id="IPR036259">
    <property type="entry name" value="MFS_trans_sf"/>
</dbReference>
<evidence type="ECO:0000256" key="3">
    <source>
        <dbReference type="ARBA" id="ARBA00022989"/>
    </source>
</evidence>